<feature type="transmembrane region" description="Helical" evidence="6">
    <location>
        <begin position="81"/>
        <end position="105"/>
    </location>
</feature>
<dbReference type="AlphaFoldDB" id="A0A0Q9Y193"/>
<dbReference type="InterPro" id="IPR002797">
    <property type="entry name" value="Polysacc_synth"/>
</dbReference>
<evidence type="ECO:0000256" key="1">
    <source>
        <dbReference type="ARBA" id="ARBA00004651"/>
    </source>
</evidence>
<keyword evidence="5 6" id="KW-0472">Membrane</keyword>
<comment type="subcellular location">
    <subcellularLocation>
        <location evidence="1">Cell membrane</location>
        <topology evidence="1">Multi-pass membrane protein</topology>
    </subcellularLocation>
</comment>
<evidence type="ECO:0000256" key="6">
    <source>
        <dbReference type="SAM" id="Phobius"/>
    </source>
</evidence>
<keyword evidence="2" id="KW-1003">Cell membrane</keyword>
<organism evidence="7 8">
    <name type="scientific">Lederbergia galactosidilytica</name>
    <dbReference type="NCBI Taxonomy" id="217031"/>
    <lineage>
        <taxon>Bacteria</taxon>
        <taxon>Bacillati</taxon>
        <taxon>Bacillota</taxon>
        <taxon>Bacilli</taxon>
        <taxon>Bacillales</taxon>
        <taxon>Bacillaceae</taxon>
        <taxon>Lederbergia</taxon>
    </lineage>
</organism>
<evidence type="ECO:0000256" key="2">
    <source>
        <dbReference type="ARBA" id="ARBA00022475"/>
    </source>
</evidence>
<dbReference type="PANTHER" id="PTHR30250:SF11">
    <property type="entry name" value="O-ANTIGEN TRANSPORTER-RELATED"/>
    <property type="match status" value="1"/>
</dbReference>
<name>A0A0Q9Y193_9BACI</name>
<feature type="transmembrane region" description="Helical" evidence="6">
    <location>
        <begin position="231"/>
        <end position="249"/>
    </location>
</feature>
<gene>
    <name evidence="7" type="ORF">ACA29_22975</name>
</gene>
<feature type="transmembrane region" description="Helical" evidence="6">
    <location>
        <begin position="141"/>
        <end position="163"/>
    </location>
</feature>
<evidence type="ECO:0000256" key="3">
    <source>
        <dbReference type="ARBA" id="ARBA00022692"/>
    </source>
</evidence>
<keyword evidence="3 6" id="KW-0812">Transmembrane</keyword>
<reference evidence="7 8" key="1">
    <citation type="submission" date="2015-06" db="EMBL/GenBank/DDBJ databases">
        <title>Genome sequencing project of Bacillus galactosidilyticus PL133.</title>
        <authorList>
            <person name="Gaiero J."/>
            <person name="Nicol R."/>
            <person name="Habash M."/>
        </authorList>
    </citation>
    <scope>NUCLEOTIDE SEQUENCE [LARGE SCALE GENOMIC DNA]</scope>
    <source>
        <strain evidence="7 8">PL133</strain>
    </source>
</reference>
<feature type="transmembrane region" description="Helical" evidence="6">
    <location>
        <begin position="12"/>
        <end position="36"/>
    </location>
</feature>
<feature type="transmembrane region" description="Helical" evidence="6">
    <location>
        <begin position="286"/>
        <end position="305"/>
    </location>
</feature>
<evidence type="ECO:0000313" key="7">
    <source>
        <dbReference type="EMBL" id="KRG09608.1"/>
    </source>
</evidence>
<dbReference type="PANTHER" id="PTHR30250">
    <property type="entry name" value="PST FAMILY PREDICTED COLANIC ACID TRANSPORTER"/>
    <property type="match status" value="1"/>
</dbReference>
<feature type="transmembrane region" description="Helical" evidence="6">
    <location>
        <begin position="436"/>
        <end position="454"/>
    </location>
</feature>
<feature type="transmembrane region" description="Helical" evidence="6">
    <location>
        <begin position="412"/>
        <end position="430"/>
    </location>
</feature>
<evidence type="ECO:0000256" key="5">
    <source>
        <dbReference type="ARBA" id="ARBA00023136"/>
    </source>
</evidence>
<protein>
    <submittedName>
        <fullName evidence="7">Uncharacterized protein</fullName>
    </submittedName>
</protein>
<evidence type="ECO:0000256" key="4">
    <source>
        <dbReference type="ARBA" id="ARBA00022989"/>
    </source>
</evidence>
<proteinExistence type="predicted"/>
<accession>A0A0Q9Y193</accession>
<keyword evidence="4 6" id="KW-1133">Transmembrane helix</keyword>
<dbReference type="InterPro" id="IPR050833">
    <property type="entry name" value="Poly_Biosynth_Transport"/>
</dbReference>
<dbReference type="PATRIC" id="fig|217031.4.peg.7791"/>
<feature type="transmembrane region" description="Helical" evidence="6">
    <location>
        <begin position="365"/>
        <end position="391"/>
    </location>
</feature>
<sequence>MGKNNYKKLFNNSLIFAIGDIGSKGITLLLVPLYTFYLTQSEYGSIDIIQVTINLLIPILSLSIFEAVLRYVMDNEDISAVFTNGFIITLISSILAALISVIIYFITSNELIFYVSLIIVFQLFQSLCAQFIRGIGKVKVFAINGILIAFTIAFMNVVFIAWFKLGIKGYLLATIIGLLVSFIYINVSTNLVKYVKFSTINSSMSKTMLKYSVPLMPNSIMWWIINASSRYFILIFSGTFYNGLFAVAAKIPSILSIFNSIFFKAWQLSAIEEYKSNNKSVFFSKIFNFYQQFLFIVIAFILLALKKVLEFAISSDFYAAWKYIPLLLVAVLFSSFSSFLGTNYIASKETKGVFKSSVLGGITNITLNLITIPLFGVIGASISSMLSFFVMTIMRWQDTKKYIDIEYNYKNILLNFILLIINITIMYLNLTSLFEYTLQIIIISLVLLNNRTLLKSAIRLAKYKLRRKY</sequence>
<dbReference type="EMBL" id="LGPB01000139">
    <property type="protein sequence ID" value="KRG09608.1"/>
    <property type="molecule type" value="Genomic_DNA"/>
</dbReference>
<dbReference type="Pfam" id="PF01943">
    <property type="entry name" value="Polysacc_synt"/>
    <property type="match status" value="1"/>
</dbReference>
<feature type="transmembrane region" description="Helical" evidence="6">
    <location>
        <begin position="111"/>
        <end position="129"/>
    </location>
</feature>
<comment type="caution">
    <text evidence="7">The sequence shown here is derived from an EMBL/GenBank/DDBJ whole genome shotgun (WGS) entry which is preliminary data.</text>
</comment>
<feature type="transmembrane region" description="Helical" evidence="6">
    <location>
        <begin position="48"/>
        <end position="69"/>
    </location>
</feature>
<dbReference type="GO" id="GO:0005886">
    <property type="term" value="C:plasma membrane"/>
    <property type="evidence" value="ECO:0007669"/>
    <property type="project" value="UniProtKB-SubCell"/>
</dbReference>
<dbReference type="Proteomes" id="UP000053881">
    <property type="component" value="Unassembled WGS sequence"/>
</dbReference>
<feature type="transmembrane region" description="Helical" evidence="6">
    <location>
        <begin position="169"/>
        <end position="187"/>
    </location>
</feature>
<feature type="transmembrane region" description="Helical" evidence="6">
    <location>
        <begin position="326"/>
        <end position="345"/>
    </location>
</feature>
<evidence type="ECO:0000313" key="8">
    <source>
        <dbReference type="Proteomes" id="UP000053881"/>
    </source>
</evidence>